<dbReference type="KEGG" id="tim:GMBLW1_12700"/>
<dbReference type="NCBIfam" id="NF004363">
    <property type="entry name" value="PRK05738.2-4"/>
    <property type="match status" value="1"/>
</dbReference>
<feature type="compositionally biased region" description="Basic residues" evidence="7">
    <location>
        <begin position="1"/>
        <end position="16"/>
    </location>
</feature>
<dbReference type="HAMAP" id="MF_01369_B">
    <property type="entry name" value="Ribosomal_uL23_B"/>
    <property type="match status" value="1"/>
</dbReference>
<dbReference type="GO" id="GO:0019843">
    <property type="term" value="F:rRNA binding"/>
    <property type="evidence" value="ECO:0007669"/>
    <property type="project" value="UniProtKB-UniRule"/>
</dbReference>
<keyword evidence="9" id="KW-1185">Reference proteome</keyword>
<evidence type="ECO:0000256" key="6">
    <source>
        <dbReference type="HAMAP-Rule" id="MF_01369"/>
    </source>
</evidence>
<dbReference type="AlphaFoldDB" id="A0A6C2YM73"/>
<evidence type="ECO:0000256" key="3">
    <source>
        <dbReference type="ARBA" id="ARBA00022884"/>
    </source>
</evidence>
<dbReference type="InterPro" id="IPR013025">
    <property type="entry name" value="Ribosomal_uL23-like"/>
</dbReference>
<dbReference type="Proteomes" id="UP000464378">
    <property type="component" value="Chromosome"/>
</dbReference>
<dbReference type="Pfam" id="PF00276">
    <property type="entry name" value="Ribosomal_L23"/>
    <property type="match status" value="1"/>
</dbReference>
<evidence type="ECO:0000256" key="4">
    <source>
        <dbReference type="ARBA" id="ARBA00022980"/>
    </source>
</evidence>
<dbReference type="RefSeq" id="WP_162657838.1">
    <property type="nucleotide sequence ID" value="NZ_LR593887.1"/>
</dbReference>
<comment type="similarity">
    <text evidence="1 6">Belongs to the universal ribosomal protein uL23 family.</text>
</comment>
<reference evidence="8" key="1">
    <citation type="submission" date="2019-04" db="EMBL/GenBank/DDBJ databases">
        <authorList>
            <consortium name="Science for Life Laboratories"/>
        </authorList>
    </citation>
    <scope>NUCLEOTIDE SEQUENCE</scope>
    <source>
        <strain evidence="8">MBLW1</strain>
    </source>
</reference>
<evidence type="ECO:0000313" key="8">
    <source>
        <dbReference type="EMBL" id="VIP02690.1"/>
    </source>
</evidence>
<dbReference type="GO" id="GO:0003735">
    <property type="term" value="F:structural constituent of ribosome"/>
    <property type="evidence" value="ECO:0007669"/>
    <property type="project" value="InterPro"/>
</dbReference>
<proteinExistence type="inferred from homology"/>
<dbReference type="EMBL" id="LR593887">
    <property type="protein sequence ID" value="VTS02159.1"/>
    <property type="molecule type" value="Genomic_DNA"/>
</dbReference>
<evidence type="ECO:0000256" key="5">
    <source>
        <dbReference type="ARBA" id="ARBA00023274"/>
    </source>
</evidence>
<comment type="subunit">
    <text evidence="6">Part of the 50S ribosomal subunit. Contacts protein L29, and trigger factor when it is bound to the ribosome.</text>
</comment>
<dbReference type="SUPFAM" id="SSF54189">
    <property type="entry name" value="Ribosomal proteins S24e, L23 and L15e"/>
    <property type="match status" value="1"/>
</dbReference>
<dbReference type="Gene3D" id="3.30.70.330">
    <property type="match status" value="1"/>
</dbReference>
<evidence type="ECO:0000256" key="7">
    <source>
        <dbReference type="SAM" id="MobiDB-lite"/>
    </source>
</evidence>
<dbReference type="InterPro" id="IPR012677">
    <property type="entry name" value="Nucleotide-bd_a/b_plait_sf"/>
</dbReference>
<evidence type="ECO:0000313" key="9">
    <source>
        <dbReference type="Proteomes" id="UP000464378"/>
    </source>
</evidence>
<evidence type="ECO:0000256" key="1">
    <source>
        <dbReference type="ARBA" id="ARBA00006700"/>
    </source>
</evidence>
<dbReference type="NCBIfam" id="NF004359">
    <property type="entry name" value="PRK05738.1-3"/>
    <property type="match status" value="1"/>
</dbReference>
<dbReference type="GO" id="GO:0005840">
    <property type="term" value="C:ribosome"/>
    <property type="evidence" value="ECO:0007669"/>
    <property type="project" value="UniProtKB-KW"/>
</dbReference>
<dbReference type="InterPro" id="IPR012678">
    <property type="entry name" value="Ribosomal_uL23/eL15/eS24_sf"/>
</dbReference>
<keyword evidence="2 6" id="KW-0699">rRNA-binding</keyword>
<dbReference type="GO" id="GO:1990904">
    <property type="term" value="C:ribonucleoprotein complex"/>
    <property type="evidence" value="ECO:0007669"/>
    <property type="project" value="UniProtKB-KW"/>
</dbReference>
<dbReference type="EMBL" id="LR586016">
    <property type="protein sequence ID" value="VIP02690.1"/>
    <property type="molecule type" value="Genomic_DNA"/>
</dbReference>
<keyword evidence="5 6" id="KW-0687">Ribonucleoprotein</keyword>
<accession>A0A6C2YM73</accession>
<evidence type="ECO:0000256" key="2">
    <source>
        <dbReference type="ARBA" id="ARBA00022730"/>
    </source>
</evidence>
<feature type="region of interest" description="Disordered" evidence="7">
    <location>
        <begin position="1"/>
        <end position="24"/>
    </location>
</feature>
<protein>
    <recommendedName>
        <fullName evidence="6">Large ribosomal subunit protein uL23</fullName>
    </recommendedName>
</protein>
<dbReference type="GO" id="GO:0006412">
    <property type="term" value="P:translation"/>
    <property type="evidence" value="ECO:0007669"/>
    <property type="project" value="UniProtKB-UniRule"/>
</dbReference>
<sequence>MQSRPHPRKYRQKLARRAPQVAGPHGLELRPYQVLIRPLVTEKGTHQSDRYSAYSFQVHPLATKDQIKAAVESLFDVKVEKVRTMTRKGKSRRFKMVIGQTPKWKKALITLRGDDKIEFF</sequence>
<dbReference type="PANTHER" id="PTHR11620">
    <property type="entry name" value="60S RIBOSOMAL PROTEIN L23A"/>
    <property type="match status" value="1"/>
</dbReference>
<dbReference type="InParanoid" id="A0A6C2YM73"/>
<keyword evidence="3 6" id="KW-0694">RNA-binding</keyword>
<organism evidence="8">
    <name type="scientific">Tuwongella immobilis</name>
    <dbReference type="NCBI Taxonomy" id="692036"/>
    <lineage>
        <taxon>Bacteria</taxon>
        <taxon>Pseudomonadati</taxon>
        <taxon>Planctomycetota</taxon>
        <taxon>Planctomycetia</taxon>
        <taxon>Gemmatales</taxon>
        <taxon>Gemmataceae</taxon>
        <taxon>Tuwongella</taxon>
    </lineage>
</organism>
<dbReference type="FunCoup" id="A0A6C2YM73">
    <property type="interactions" value="465"/>
</dbReference>
<dbReference type="FunFam" id="3.30.70.330:FF:000001">
    <property type="entry name" value="50S ribosomal protein L23"/>
    <property type="match status" value="1"/>
</dbReference>
<keyword evidence="4 6" id="KW-0689">Ribosomal protein</keyword>
<gene>
    <name evidence="6" type="primary">rplW</name>
    <name evidence="8" type="ORF">GMBLW1_12700</name>
</gene>
<name>A0A6C2YM73_9BACT</name>
<comment type="function">
    <text evidence="6">One of the early assembly proteins it binds 23S rRNA. One of the proteins that surrounds the polypeptide exit tunnel on the outside of the ribosome. Forms the main docking site for trigger factor binding to the ribosome.</text>
</comment>